<dbReference type="RefSeq" id="WP_012257367.1">
    <property type="nucleotide sequence ID" value="NC_010175.1"/>
</dbReference>
<dbReference type="AlphaFoldDB" id="A9WAF2"/>
<evidence type="ECO:0000313" key="2">
    <source>
        <dbReference type="Proteomes" id="UP000002008"/>
    </source>
</evidence>
<sequence length="268" mass="29326">MHVRLAILLCLIVVLAGCGRRLSVDTVPTGFPTPTVAPFFLERPTATPFIPPPTRTPFPTRPPVTPVTEAGGSQASAISSLQVLPVYRDALSTGWSITNSALLGSLTLTQTNVVALGQYAIAVTPSESTGILFFTITPDSGIELRRDQVAALRLRLSGGDTPIANDGMTISVVGSNRVPYWEPNDNSVSLEGRVTDSTEPLFPETRLYFLGLNRAIAPGEWAEIYVWLDDLIYEPEYTYVTGFYLKTSSDLVTKYYVDQVEWLIRDQP</sequence>
<dbReference type="KEGG" id="cau:Caur_1483"/>
<organism evidence="1 2">
    <name type="scientific">Chloroflexus aurantiacus (strain ATCC 29366 / DSM 635 / J-10-fl)</name>
    <dbReference type="NCBI Taxonomy" id="324602"/>
    <lineage>
        <taxon>Bacteria</taxon>
        <taxon>Bacillati</taxon>
        <taxon>Chloroflexota</taxon>
        <taxon>Chloroflexia</taxon>
        <taxon>Chloroflexales</taxon>
        <taxon>Chloroflexineae</taxon>
        <taxon>Chloroflexaceae</taxon>
        <taxon>Chloroflexus</taxon>
    </lineage>
</organism>
<dbReference type="STRING" id="324602.Caur_1483"/>
<dbReference type="HOGENOM" id="CLU_1068937_0_0_0"/>
<proteinExistence type="predicted"/>
<dbReference type="PROSITE" id="PS51257">
    <property type="entry name" value="PROKAR_LIPOPROTEIN"/>
    <property type="match status" value="1"/>
</dbReference>
<gene>
    <name evidence="1" type="ordered locus">Caur_1483</name>
</gene>
<dbReference type="EnsemblBacteria" id="ABY34711">
    <property type="protein sequence ID" value="ABY34711"/>
    <property type="gene ID" value="Caur_1483"/>
</dbReference>
<dbReference type="InParanoid" id="A9WAF2"/>
<evidence type="ECO:0008006" key="3">
    <source>
        <dbReference type="Google" id="ProtNLM"/>
    </source>
</evidence>
<name>A9WAF2_CHLAA</name>
<keyword evidence="2" id="KW-1185">Reference proteome</keyword>
<dbReference type="Proteomes" id="UP000002008">
    <property type="component" value="Chromosome"/>
</dbReference>
<reference evidence="2" key="1">
    <citation type="journal article" date="2011" name="BMC Genomics">
        <title>Complete genome sequence of the filamentous anoxygenic phototrophic bacterium Chloroflexus aurantiacus.</title>
        <authorList>
            <person name="Tang K.H."/>
            <person name="Barry K."/>
            <person name="Chertkov O."/>
            <person name="Dalin E."/>
            <person name="Han C.S."/>
            <person name="Hauser L.J."/>
            <person name="Honchak B.M."/>
            <person name="Karbach L.E."/>
            <person name="Land M.L."/>
            <person name="Lapidus A."/>
            <person name="Larimer F.W."/>
            <person name="Mikhailova N."/>
            <person name="Pitluck S."/>
            <person name="Pierson B.K."/>
            <person name="Blankenship R.E."/>
        </authorList>
    </citation>
    <scope>NUCLEOTIDE SEQUENCE [LARGE SCALE GENOMIC DNA]</scope>
    <source>
        <strain evidence="2">ATCC 29366 / DSM 635 / J-10-fl</strain>
    </source>
</reference>
<dbReference type="PATRIC" id="fig|324602.8.peg.1685"/>
<accession>A9WAF2</accession>
<dbReference type="EMBL" id="CP000909">
    <property type="protein sequence ID" value="ABY34711.1"/>
    <property type="molecule type" value="Genomic_DNA"/>
</dbReference>
<protein>
    <recommendedName>
        <fullName evidence="3">Lipoprotein</fullName>
    </recommendedName>
</protein>
<evidence type="ECO:0000313" key="1">
    <source>
        <dbReference type="EMBL" id="ABY34711.1"/>
    </source>
</evidence>